<accession>A0ACC3DPZ1</accession>
<proteinExistence type="predicted"/>
<gene>
    <name evidence="1" type="ORF">LTS18_006919</name>
</gene>
<sequence>MLITGIDKAKNSVCKVKCGYVLGHVNIFQPVNWIFVISSKVFPIDYVVFLFLVLLFFCGSVVGIATVGIRFLWLTIFRIRKGHTSPQALLMATVLLTLIVLAINYSVAMMVAPQYATFGPQTYCDRPSRHPGEQPDCTNHRNAIKHCSELSDNPVAKDVCTPSVVSTFINRSTINFPYFGVVDFWAQFAFLGVYLIVFITTLVRTPKMDMDAVDADLEEAEEEGLLASTGRRFNATWQDITGRAKKRTQDYGAATQREEEI</sequence>
<keyword evidence="2" id="KW-1185">Reference proteome</keyword>
<dbReference type="Proteomes" id="UP001186974">
    <property type="component" value="Unassembled WGS sequence"/>
</dbReference>
<organism evidence="1 2">
    <name type="scientific">Coniosporium uncinatum</name>
    <dbReference type="NCBI Taxonomy" id="93489"/>
    <lineage>
        <taxon>Eukaryota</taxon>
        <taxon>Fungi</taxon>
        <taxon>Dikarya</taxon>
        <taxon>Ascomycota</taxon>
        <taxon>Pezizomycotina</taxon>
        <taxon>Dothideomycetes</taxon>
        <taxon>Dothideomycetes incertae sedis</taxon>
        <taxon>Coniosporium</taxon>
    </lineage>
</organism>
<evidence type="ECO:0000313" key="2">
    <source>
        <dbReference type="Proteomes" id="UP001186974"/>
    </source>
</evidence>
<name>A0ACC3DPZ1_9PEZI</name>
<evidence type="ECO:0000313" key="1">
    <source>
        <dbReference type="EMBL" id="KAK3078673.1"/>
    </source>
</evidence>
<reference evidence="1" key="1">
    <citation type="submission" date="2024-09" db="EMBL/GenBank/DDBJ databases">
        <title>Black Yeasts Isolated from many extreme environments.</title>
        <authorList>
            <person name="Coleine C."/>
            <person name="Stajich J.E."/>
            <person name="Selbmann L."/>
        </authorList>
    </citation>
    <scope>NUCLEOTIDE SEQUENCE</scope>
    <source>
        <strain evidence="1">CCFEE 5737</strain>
    </source>
</reference>
<dbReference type="EMBL" id="JAWDJW010001703">
    <property type="protein sequence ID" value="KAK3078673.1"/>
    <property type="molecule type" value="Genomic_DNA"/>
</dbReference>
<protein>
    <submittedName>
        <fullName evidence="1">Uncharacterized protein</fullName>
    </submittedName>
</protein>
<comment type="caution">
    <text evidence="1">The sequence shown here is derived from an EMBL/GenBank/DDBJ whole genome shotgun (WGS) entry which is preliminary data.</text>
</comment>